<evidence type="ECO:0000313" key="2">
    <source>
        <dbReference type="EMBL" id="GFC80681.1"/>
    </source>
</evidence>
<organism evidence="2">
    <name type="scientific">Tanacetum cinerariifolium</name>
    <name type="common">Dalmatian daisy</name>
    <name type="synonym">Chrysanthemum cinerariifolium</name>
    <dbReference type="NCBI Taxonomy" id="118510"/>
    <lineage>
        <taxon>Eukaryota</taxon>
        <taxon>Viridiplantae</taxon>
        <taxon>Streptophyta</taxon>
        <taxon>Embryophyta</taxon>
        <taxon>Tracheophyta</taxon>
        <taxon>Spermatophyta</taxon>
        <taxon>Magnoliopsida</taxon>
        <taxon>eudicotyledons</taxon>
        <taxon>Gunneridae</taxon>
        <taxon>Pentapetalae</taxon>
        <taxon>asterids</taxon>
        <taxon>campanulids</taxon>
        <taxon>Asterales</taxon>
        <taxon>Asteraceae</taxon>
        <taxon>Asteroideae</taxon>
        <taxon>Anthemideae</taxon>
        <taxon>Anthemidinae</taxon>
        <taxon>Tanacetum</taxon>
    </lineage>
</organism>
<evidence type="ECO:0000256" key="1">
    <source>
        <dbReference type="SAM" id="MobiDB-lite"/>
    </source>
</evidence>
<comment type="caution">
    <text evidence="2">The sequence shown here is derived from an EMBL/GenBank/DDBJ whole genome shotgun (WGS) entry which is preliminary data.</text>
</comment>
<reference evidence="2" key="1">
    <citation type="journal article" date="2019" name="Sci. Rep.">
        <title>Draft genome of Tanacetum cinerariifolium, the natural source of mosquito coil.</title>
        <authorList>
            <person name="Yamashiro T."/>
            <person name="Shiraishi A."/>
            <person name="Satake H."/>
            <person name="Nakayama K."/>
        </authorList>
    </citation>
    <scope>NUCLEOTIDE SEQUENCE</scope>
</reference>
<feature type="non-terminal residue" evidence="2">
    <location>
        <position position="1"/>
    </location>
</feature>
<gene>
    <name evidence="2" type="ORF">Tci_852651</name>
</gene>
<feature type="non-terminal residue" evidence="2">
    <location>
        <position position="99"/>
    </location>
</feature>
<feature type="region of interest" description="Disordered" evidence="1">
    <location>
        <begin position="1"/>
        <end position="99"/>
    </location>
</feature>
<accession>A0A699RDQ1</accession>
<dbReference type="EMBL" id="BKCJ011076231">
    <property type="protein sequence ID" value="GFC80681.1"/>
    <property type="molecule type" value="Genomic_DNA"/>
</dbReference>
<name>A0A699RDQ1_TANCI</name>
<proteinExistence type="predicted"/>
<dbReference type="AlphaFoldDB" id="A0A699RDQ1"/>
<protein>
    <submittedName>
        <fullName evidence="2">Uncharacterized protein</fullName>
    </submittedName>
</protein>
<feature type="compositionally biased region" description="Acidic residues" evidence="1">
    <location>
        <begin position="67"/>
        <end position="76"/>
    </location>
</feature>
<feature type="compositionally biased region" description="Pro residues" evidence="1">
    <location>
        <begin position="18"/>
        <end position="30"/>
    </location>
</feature>
<sequence length="99" mass="10787">VVSIADEVVPTANEEPSIPSPTPFTSPPQPSQDIPSTSQKLERRNKVNVLKLRRLQKDGTAQRIDTPDDTVIDDDVAANPKADQDAEVNENTDIQGRIA</sequence>